<keyword evidence="2" id="KW-1185">Reference proteome</keyword>
<accession>W6QWF2</accession>
<sequence length="168" mass="19196">MPYTDFHRPHYDSNPSTVFVDSDGSQVYESPHQGLLSQIISRNDSAALKSYNDCPHTYVFWKNYEFDESNPLHIAIYNDNFDILHYIKSHHVSPVVEACAIGNQEMVLWLMNHNPSSGTLEDRDSEGHTALFRAAEGLKEVGTMMMQAQDEGNEALPRPNLDQRWARI</sequence>
<protein>
    <submittedName>
        <fullName evidence="1">Ankyrin repeat-containing domain</fullName>
    </submittedName>
</protein>
<dbReference type="Gene3D" id="1.25.40.20">
    <property type="entry name" value="Ankyrin repeat-containing domain"/>
    <property type="match status" value="1"/>
</dbReference>
<dbReference type="EMBL" id="HG792017">
    <property type="protein sequence ID" value="CDM33837.1"/>
    <property type="molecule type" value="Genomic_DNA"/>
</dbReference>
<evidence type="ECO:0000313" key="1">
    <source>
        <dbReference type="EMBL" id="CDM33837.1"/>
    </source>
</evidence>
<reference evidence="1" key="1">
    <citation type="journal article" date="2014" name="Nat. Commun.">
        <title>Multiple recent horizontal transfers of a large genomic region in cheese making fungi.</title>
        <authorList>
            <person name="Cheeseman K."/>
            <person name="Ropars J."/>
            <person name="Renault P."/>
            <person name="Dupont J."/>
            <person name="Gouzy J."/>
            <person name="Branca A."/>
            <person name="Abraham A.L."/>
            <person name="Ceppi M."/>
            <person name="Conseiller E."/>
            <person name="Debuchy R."/>
            <person name="Malagnac F."/>
            <person name="Goarin A."/>
            <person name="Silar P."/>
            <person name="Lacoste S."/>
            <person name="Sallet E."/>
            <person name="Bensimon A."/>
            <person name="Giraud T."/>
            <person name="Brygoo Y."/>
        </authorList>
    </citation>
    <scope>NUCLEOTIDE SEQUENCE [LARGE SCALE GENOMIC DNA]</scope>
    <source>
        <strain evidence="1">FM164</strain>
    </source>
</reference>
<name>W6QWF2_PENRF</name>
<evidence type="ECO:0000313" key="2">
    <source>
        <dbReference type="Proteomes" id="UP000030686"/>
    </source>
</evidence>
<gene>
    <name evidence="1" type="ORF">PROQFM164_S03g000561</name>
</gene>
<dbReference type="OrthoDB" id="823504at2759"/>
<proteinExistence type="predicted"/>
<dbReference type="InterPro" id="IPR036770">
    <property type="entry name" value="Ankyrin_rpt-contain_sf"/>
</dbReference>
<dbReference type="Proteomes" id="UP000030686">
    <property type="component" value="Unassembled WGS sequence"/>
</dbReference>
<organism evidence="1 2">
    <name type="scientific">Penicillium roqueforti (strain FM164)</name>
    <dbReference type="NCBI Taxonomy" id="1365484"/>
    <lineage>
        <taxon>Eukaryota</taxon>
        <taxon>Fungi</taxon>
        <taxon>Dikarya</taxon>
        <taxon>Ascomycota</taxon>
        <taxon>Pezizomycotina</taxon>
        <taxon>Eurotiomycetes</taxon>
        <taxon>Eurotiomycetidae</taxon>
        <taxon>Eurotiales</taxon>
        <taxon>Aspergillaceae</taxon>
        <taxon>Penicillium</taxon>
    </lineage>
</organism>
<dbReference type="AlphaFoldDB" id="W6QWF2"/>
<dbReference type="SUPFAM" id="SSF48403">
    <property type="entry name" value="Ankyrin repeat"/>
    <property type="match status" value="1"/>
</dbReference>
<dbReference type="STRING" id="1365484.W6QWF2"/>